<evidence type="ECO:0000313" key="3">
    <source>
        <dbReference type="Proteomes" id="UP001310594"/>
    </source>
</evidence>
<evidence type="ECO:0000313" key="2">
    <source>
        <dbReference type="EMBL" id="KAK5707983.1"/>
    </source>
</evidence>
<feature type="compositionally biased region" description="Polar residues" evidence="1">
    <location>
        <begin position="342"/>
        <end position="355"/>
    </location>
</feature>
<sequence>MRWSLASGLTRHSASSVWSGVFSVGGTETYNPLTAGAVDIWEHAALLYHAYEWQESIETFRHLVSSLNGDPRVSCAINAGLIQARLGDYTEARQTLEAAAIFDESHVLVPFLLALVEWETGNLSKTKACLEGCFESLRRAGNADYSSRGLDFVLTPDLVHQLLRHLNNTGYDRFGTIKHGMVHVVPSVMPADCIFEAPPRPDTSSRSSTASDSGFLLPSTVYNPAAELAVKLGKRDSNTSRERPSVKVPQPTRQPATGFPIRGSSLRNVVLGTSQLQSPPTPPVRPSRPIHEGNKSAIRRDVLPRHMPQQPLLAPHAQRSVNLESMAQRVNQHVRPLHLRMQESSQSTRPGPSNVETKRPSYKSKQAVESNAAALSLGASSARARGDVQHGVTFDHIVQNIDSKAQPPPLQPKESYPSIWLGARSPRSPRTLSALSKRTVKFDEPPRRTWIDRIAQKLAEPRPRKSTEVPNSPRSPGEKPLRTKRSLLPSFASRRLKSLPNASRDAIAEPSNVTQRPKMIPRDARGEWGDTGELASFIRDNDHQVPLKMLAPHPRGPRLVPPSRELIVALPGANRDRLCIDDSGAFSYRSARAGLLIGAPMPWANKATREALESGKRHSAPGLQAHVRALDRNISFRRRSGGQDDSSSDIGQILDLYGRRTRSRPSSPQPRHSIQLLDDGDSPVLNNPYRHIHTAASSSSSLFAGSLTSVERKERARDASIRALEGHRRATMRPTERTRLGEVVNEPTPSVRSGREALETVHEEELNVPLRMSSGEIFAYMQNVAKWKH</sequence>
<feature type="region of interest" description="Disordered" evidence="1">
    <location>
        <begin position="454"/>
        <end position="516"/>
    </location>
</feature>
<dbReference type="EMBL" id="JAVRQU010000001">
    <property type="protein sequence ID" value="KAK5707983.1"/>
    <property type="molecule type" value="Genomic_DNA"/>
</dbReference>
<dbReference type="Proteomes" id="UP001310594">
    <property type="component" value="Unassembled WGS sequence"/>
</dbReference>
<feature type="region of interest" description="Disordered" evidence="1">
    <location>
        <begin position="339"/>
        <end position="367"/>
    </location>
</feature>
<feature type="compositionally biased region" description="Polar residues" evidence="1">
    <location>
        <begin position="265"/>
        <end position="277"/>
    </location>
</feature>
<protein>
    <submittedName>
        <fullName evidence="2">Uncharacterized protein</fullName>
    </submittedName>
</protein>
<dbReference type="Gene3D" id="1.25.40.10">
    <property type="entry name" value="Tetratricopeptide repeat domain"/>
    <property type="match status" value="1"/>
</dbReference>
<organism evidence="2 3">
    <name type="scientific">Elasticomyces elasticus</name>
    <dbReference type="NCBI Taxonomy" id="574655"/>
    <lineage>
        <taxon>Eukaryota</taxon>
        <taxon>Fungi</taxon>
        <taxon>Dikarya</taxon>
        <taxon>Ascomycota</taxon>
        <taxon>Pezizomycotina</taxon>
        <taxon>Dothideomycetes</taxon>
        <taxon>Dothideomycetidae</taxon>
        <taxon>Mycosphaerellales</taxon>
        <taxon>Teratosphaeriaceae</taxon>
        <taxon>Elasticomyces</taxon>
    </lineage>
</organism>
<accession>A0AAN7WHF3</accession>
<feature type="compositionally biased region" description="Basic and acidic residues" evidence="1">
    <location>
        <begin position="454"/>
        <end position="467"/>
    </location>
</feature>
<feature type="region of interest" description="Disordered" evidence="1">
    <location>
        <begin position="401"/>
        <end position="440"/>
    </location>
</feature>
<dbReference type="SUPFAM" id="SSF48452">
    <property type="entry name" value="TPR-like"/>
    <property type="match status" value="1"/>
</dbReference>
<gene>
    <name evidence="2" type="ORF">LTR97_000522</name>
</gene>
<feature type="region of interest" description="Disordered" evidence="1">
    <location>
        <begin position="232"/>
        <end position="294"/>
    </location>
</feature>
<feature type="compositionally biased region" description="Basic and acidic residues" evidence="1">
    <location>
        <begin position="233"/>
        <end position="245"/>
    </location>
</feature>
<proteinExistence type="predicted"/>
<evidence type="ECO:0000256" key="1">
    <source>
        <dbReference type="SAM" id="MobiDB-lite"/>
    </source>
</evidence>
<name>A0AAN7WHF3_9PEZI</name>
<dbReference type="InterPro" id="IPR011990">
    <property type="entry name" value="TPR-like_helical_dom_sf"/>
</dbReference>
<feature type="region of interest" description="Disordered" evidence="1">
    <location>
        <begin position="658"/>
        <end position="682"/>
    </location>
</feature>
<reference evidence="2" key="1">
    <citation type="submission" date="2023-08" db="EMBL/GenBank/DDBJ databases">
        <title>Black Yeasts Isolated from many extreme environments.</title>
        <authorList>
            <person name="Coleine C."/>
            <person name="Stajich J.E."/>
            <person name="Selbmann L."/>
        </authorList>
    </citation>
    <scope>NUCLEOTIDE SEQUENCE</scope>
    <source>
        <strain evidence="2">CCFEE 5810</strain>
    </source>
</reference>
<comment type="caution">
    <text evidence="2">The sequence shown here is derived from an EMBL/GenBank/DDBJ whole genome shotgun (WGS) entry which is preliminary data.</text>
</comment>
<dbReference type="AlphaFoldDB" id="A0AAN7WHF3"/>